<protein>
    <submittedName>
        <fullName evidence="1">Uncharacterized protein</fullName>
    </submittedName>
</protein>
<keyword evidence="2" id="KW-1185">Reference proteome</keyword>
<comment type="caution">
    <text evidence="1">The sequence shown here is derived from an EMBL/GenBank/DDBJ whole genome shotgun (WGS) entry which is preliminary data.</text>
</comment>
<dbReference type="AlphaFoldDB" id="C6M5H1"/>
<sequence>MVKRKTSSEKGFRRRFIMKNWRSRPRDTAVGLFLGGLLVSRGRKGRLNAWRAIFVSNMARNRMGVMT</sequence>
<evidence type="ECO:0000313" key="1">
    <source>
        <dbReference type="EMBL" id="EET44552.1"/>
    </source>
</evidence>
<gene>
    <name evidence="1" type="ORF">NEISICOT_01770</name>
</gene>
<organism evidence="1 2">
    <name type="scientific">Neisseria sicca ATCC 29256</name>
    <dbReference type="NCBI Taxonomy" id="547045"/>
    <lineage>
        <taxon>Bacteria</taxon>
        <taxon>Pseudomonadati</taxon>
        <taxon>Pseudomonadota</taxon>
        <taxon>Betaproteobacteria</taxon>
        <taxon>Neisseriales</taxon>
        <taxon>Neisseriaceae</taxon>
        <taxon>Neisseria</taxon>
    </lineage>
</organism>
<reference evidence="1" key="1">
    <citation type="submission" date="2009-07" db="EMBL/GenBank/DDBJ databases">
        <authorList>
            <person name="Weinstock G."/>
            <person name="Sodergren E."/>
            <person name="Clifton S."/>
            <person name="Fulton L."/>
            <person name="Fulton B."/>
            <person name="Courtney L."/>
            <person name="Fronick C."/>
            <person name="Harrison M."/>
            <person name="Strong C."/>
            <person name="Farmer C."/>
            <person name="Delahaunty K."/>
            <person name="Markovic C."/>
            <person name="Hall O."/>
            <person name="Minx P."/>
            <person name="Tomlinson C."/>
            <person name="Mitreva M."/>
            <person name="Nelson J."/>
            <person name="Hou S."/>
            <person name="Wollam A."/>
            <person name="Pepin K.H."/>
            <person name="Johnson M."/>
            <person name="Bhonagiri V."/>
            <person name="Nash W.E."/>
            <person name="Warren W."/>
            <person name="Chinwalla A."/>
            <person name="Mardis E.R."/>
            <person name="Wilson R.K."/>
        </authorList>
    </citation>
    <scope>NUCLEOTIDE SEQUENCE [LARGE SCALE GENOMIC DNA]</scope>
    <source>
        <strain evidence="1">ATCC 29256</strain>
    </source>
</reference>
<name>C6M5H1_NEISI</name>
<dbReference type="Proteomes" id="UP000005365">
    <property type="component" value="Unassembled WGS sequence"/>
</dbReference>
<evidence type="ECO:0000313" key="2">
    <source>
        <dbReference type="Proteomes" id="UP000005365"/>
    </source>
</evidence>
<accession>C6M5H1</accession>
<dbReference type="EMBL" id="ACKO02000009">
    <property type="protein sequence ID" value="EET44552.1"/>
    <property type="molecule type" value="Genomic_DNA"/>
</dbReference>
<proteinExistence type="predicted"/>